<keyword evidence="3" id="KW-1185">Reference proteome</keyword>
<dbReference type="KEGG" id="ffa:FFWV33_17040"/>
<keyword evidence="1" id="KW-0812">Transmembrane</keyword>
<dbReference type="AlphaFoldDB" id="A0A2S1LHK2"/>
<protein>
    <recommendedName>
        <fullName evidence="4">DUF3185 domain-containing protein</fullName>
    </recommendedName>
</protein>
<dbReference type="RefSeq" id="WP_108742015.1">
    <property type="nucleotide sequence ID" value="NZ_CP020918.1"/>
</dbReference>
<dbReference type="Proteomes" id="UP000244527">
    <property type="component" value="Chromosome"/>
</dbReference>
<dbReference type="EMBL" id="CP020918">
    <property type="protein sequence ID" value="AWG23111.1"/>
    <property type="molecule type" value="Genomic_DNA"/>
</dbReference>
<evidence type="ECO:0000256" key="1">
    <source>
        <dbReference type="SAM" id="Phobius"/>
    </source>
</evidence>
<organism evidence="2 3">
    <name type="scientific">Flavobacterium faecale</name>
    <dbReference type="NCBI Taxonomy" id="1355330"/>
    <lineage>
        <taxon>Bacteria</taxon>
        <taxon>Pseudomonadati</taxon>
        <taxon>Bacteroidota</taxon>
        <taxon>Flavobacteriia</taxon>
        <taxon>Flavobacteriales</taxon>
        <taxon>Flavobacteriaceae</taxon>
        <taxon>Flavobacterium</taxon>
    </lineage>
</organism>
<name>A0A2S1LHK2_9FLAO</name>
<feature type="transmembrane region" description="Helical" evidence="1">
    <location>
        <begin position="45"/>
        <end position="64"/>
    </location>
</feature>
<feature type="transmembrane region" description="Helical" evidence="1">
    <location>
        <begin position="7"/>
        <end position="25"/>
    </location>
</feature>
<dbReference type="OrthoDB" id="1375121at2"/>
<sequence>MKMTGIVLVIIGAVMMFYTGFNVVTKEKVVDIGPIEINKEKNNPVSWSPILGGILLVGGIVMYTTSTKK</sequence>
<evidence type="ECO:0000313" key="2">
    <source>
        <dbReference type="EMBL" id="AWG23111.1"/>
    </source>
</evidence>
<gene>
    <name evidence="2" type="ORF">FFWV33_17040</name>
</gene>
<keyword evidence="1" id="KW-0472">Membrane</keyword>
<keyword evidence="1" id="KW-1133">Transmembrane helix</keyword>
<reference evidence="2 3" key="1">
    <citation type="submission" date="2017-04" db="EMBL/GenBank/DDBJ databases">
        <title>Compelte genome sequence of WV33.</title>
        <authorList>
            <person name="Lee P.C."/>
        </authorList>
    </citation>
    <scope>NUCLEOTIDE SEQUENCE [LARGE SCALE GENOMIC DNA]</scope>
    <source>
        <strain evidence="2 3">WV33</strain>
    </source>
</reference>
<proteinExistence type="predicted"/>
<evidence type="ECO:0008006" key="4">
    <source>
        <dbReference type="Google" id="ProtNLM"/>
    </source>
</evidence>
<evidence type="ECO:0000313" key="3">
    <source>
        <dbReference type="Proteomes" id="UP000244527"/>
    </source>
</evidence>
<accession>A0A2S1LHK2</accession>